<gene>
    <name evidence="2" type="ORF">H8R02_02035</name>
</gene>
<dbReference type="EMBL" id="JACORU010000001">
    <property type="protein sequence ID" value="MBC5763212.1"/>
    <property type="molecule type" value="Genomic_DNA"/>
</dbReference>
<feature type="chain" id="PRO_5037320160" evidence="1">
    <location>
        <begin position="23"/>
        <end position="132"/>
    </location>
</feature>
<feature type="signal peptide" evidence="1">
    <location>
        <begin position="1"/>
        <end position="22"/>
    </location>
</feature>
<dbReference type="Proteomes" id="UP000596827">
    <property type="component" value="Unassembled WGS sequence"/>
</dbReference>
<name>A0A923M301_9BURK</name>
<reference evidence="2" key="1">
    <citation type="submission" date="2020-08" db="EMBL/GenBank/DDBJ databases">
        <title>Ramlibacter sp. GTP1 16S ribosomal RNA gene genome sequencing and assembly.</title>
        <authorList>
            <person name="Kang M."/>
        </authorList>
    </citation>
    <scope>NUCLEOTIDE SEQUENCE</scope>
    <source>
        <strain evidence="2">GTP1</strain>
    </source>
</reference>
<protein>
    <submittedName>
        <fullName evidence="2">Uncharacterized protein</fullName>
    </submittedName>
</protein>
<dbReference type="RefSeq" id="WP_187079670.1">
    <property type="nucleotide sequence ID" value="NZ_JACORU010000001.1"/>
</dbReference>
<keyword evidence="1" id="KW-0732">Signal</keyword>
<sequence>MNRCQRWALAALAAFATLTAAAQGLVREAPADVRPAMIAISSTPPDITLNGEPARLSPGARIRGVNNMLVLSGSVAGRTLPTVYRKDAAGLVHEVWILTPEEYSKIGGINTGDPEGFKRFAELLALIWGARK</sequence>
<proteinExistence type="predicted"/>
<comment type="caution">
    <text evidence="2">The sequence shown here is derived from an EMBL/GenBank/DDBJ whole genome shotgun (WGS) entry which is preliminary data.</text>
</comment>
<dbReference type="AlphaFoldDB" id="A0A923M301"/>
<accession>A0A923M301</accession>
<evidence type="ECO:0000313" key="2">
    <source>
        <dbReference type="EMBL" id="MBC5763212.1"/>
    </source>
</evidence>
<evidence type="ECO:0000256" key="1">
    <source>
        <dbReference type="SAM" id="SignalP"/>
    </source>
</evidence>
<organism evidence="2 3">
    <name type="scientific">Ramlibacter albus</name>
    <dbReference type="NCBI Taxonomy" id="2079448"/>
    <lineage>
        <taxon>Bacteria</taxon>
        <taxon>Pseudomonadati</taxon>
        <taxon>Pseudomonadota</taxon>
        <taxon>Betaproteobacteria</taxon>
        <taxon>Burkholderiales</taxon>
        <taxon>Comamonadaceae</taxon>
        <taxon>Ramlibacter</taxon>
    </lineage>
</organism>
<evidence type="ECO:0000313" key="3">
    <source>
        <dbReference type="Proteomes" id="UP000596827"/>
    </source>
</evidence>
<keyword evidence="3" id="KW-1185">Reference proteome</keyword>